<evidence type="ECO:0000313" key="2">
    <source>
        <dbReference type="EMBL" id="OAU97340.1"/>
    </source>
</evidence>
<keyword evidence="3" id="KW-1185">Reference proteome</keyword>
<dbReference type="Proteomes" id="UP000078228">
    <property type="component" value="Unassembled WGS sequence"/>
</dbReference>
<dbReference type="InterPro" id="IPR012312">
    <property type="entry name" value="Hemerythrin-like"/>
</dbReference>
<gene>
    <name evidence="2" type="ORF">AO384_0722</name>
</gene>
<sequence length="181" mass="21259">MVQFMPAHKHSLLDSELLYLHELMPPETWDQLPSHHPASSWLGGHFSLRRGQKELNYINTEFLEGRMQWDRYKQRLLRETSTQYQNLTGRHEREDLHIFPRMRKNHPKLARGFAILDNDHHTIKAQIHDIRALIAKLRQAEAADMAFAEKLAKAMADSGQWLYRHLSDEEDLVVPIMGLGY</sequence>
<dbReference type="Pfam" id="PF01814">
    <property type="entry name" value="Hemerythrin"/>
    <property type="match status" value="1"/>
</dbReference>
<protein>
    <recommendedName>
        <fullName evidence="1">Hemerythrin-like domain-containing protein</fullName>
    </recommendedName>
</protein>
<name>A0A198ULY1_MORCA</name>
<evidence type="ECO:0000259" key="1">
    <source>
        <dbReference type="Pfam" id="PF01814"/>
    </source>
</evidence>
<dbReference type="PATRIC" id="fig|480.237.peg.46"/>
<feature type="domain" description="Hemerythrin-like" evidence="1">
    <location>
        <begin position="77"/>
        <end position="176"/>
    </location>
</feature>
<dbReference type="EMBL" id="LXHC01000008">
    <property type="protein sequence ID" value="OAU97340.1"/>
    <property type="molecule type" value="Genomic_DNA"/>
</dbReference>
<reference evidence="2 3" key="1">
    <citation type="journal article" date="2016" name="Genome Biol. Evol.">
        <title>Comparative Genomic Analyses of the Moraxella catarrhalis Serosensitive and Seroresistant Lineages Demonstrate Their Independent Evolution.</title>
        <authorList>
            <person name="Earl J.P."/>
            <person name="de Vries S.P."/>
            <person name="Ahmed A."/>
            <person name="Powell E."/>
            <person name="Schultz M.P."/>
            <person name="Hermans P.W."/>
            <person name="Hill D.J."/>
            <person name="Zhou Z."/>
            <person name="Constantinidou C.I."/>
            <person name="Hu F.Z."/>
            <person name="Bootsma H.J."/>
            <person name="Ehrlich G.D."/>
        </authorList>
    </citation>
    <scope>NUCLEOTIDE SEQUENCE [LARGE SCALE GENOMIC DNA]</scope>
    <source>
        <strain evidence="2 3">Z7542</strain>
    </source>
</reference>
<evidence type="ECO:0000313" key="3">
    <source>
        <dbReference type="Proteomes" id="UP000078228"/>
    </source>
</evidence>
<comment type="caution">
    <text evidence="2">The sequence shown here is derived from an EMBL/GenBank/DDBJ whole genome shotgun (WGS) entry which is preliminary data.</text>
</comment>
<dbReference type="Gene3D" id="1.20.120.520">
    <property type="entry name" value="nmb1532 protein domain like"/>
    <property type="match status" value="1"/>
</dbReference>
<dbReference type="AlphaFoldDB" id="A0A198ULY1"/>
<proteinExistence type="predicted"/>
<organism evidence="2 3">
    <name type="scientific">Moraxella catarrhalis</name>
    <name type="common">Branhamella catarrhalis</name>
    <dbReference type="NCBI Taxonomy" id="480"/>
    <lineage>
        <taxon>Bacteria</taxon>
        <taxon>Pseudomonadati</taxon>
        <taxon>Pseudomonadota</taxon>
        <taxon>Gammaproteobacteria</taxon>
        <taxon>Moraxellales</taxon>
        <taxon>Moraxellaceae</taxon>
        <taxon>Moraxella</taxon>
    </lineage>
</organism>
<accession>A0A198ULY1</accession>